<evidence type="ECO:0000256" key="1">
    <source>
        <dbReference type="SAM" id="MobiDB-lite"/>
    </source>
</evidence>
<accession>A0AAV9NAI4</accession>
<feature type="region of interest" description="Disordered" evidence="1">
    <location>
        <begin position="294"/>
        <end position="528"/>
    </location>
</feature>
<feature type="compositionally biased region" description="Polar residues" evidence="1">
    <location>
        <begin position="431"/>
        <end position="454"/>
    </location>
</feature>
<dbReference type="RefSeq" id="XP_064705209.1">
    <property type="nucleotide sequence ID" value="XM_064847488.1"/>
</dbReference>
<protein>
    <submittedName>
        <fullName evidence="2">Uncharacterized protein</fullName>
    </submittedName>
</protein>
<dbReference type="Pfam" id="PF03525">
    <property type="entry name" value="Meiotic_rec114"/>
    <property type="match status" value="1"/>
</dbReference>
<evidence type="ECO:0000313" key="3">
    <source>
        <dbReference type="Proteomes" id="UP001358417"/>
    </source>
</evidence>
<dbReference type="GeneID" id="89972088"/>
<dbReference type="AlphaFoldDB" id="A0AAV9NAI4"/>
<reference evidence="2 3" key="1">
    <citation type="submission" date="2023-08" db="EMBL/GenBank/DDBJ databases">
        <title>Black Yeasts Isolated from many extreme environments.</title>
        <authorList>
            <person name="Coleine C."/>
            <person name="Stajich J.E."/>
            <person name="Selbmann L."/>
        </authorList>
    </citation>
    <scope>NUCLEOTIDE SEQUENCE [LARGE SCALE GENOMIC DNA]</scope>
    <source>
        <strain evidence="2 3">CCFEE 5792</strain>
    </source>
</reference>
<feature type="compositionally biased region" description="Basic and acidic residues" evidence="1">
    <location>
        <begin position="305"/>
        <end position="318"/>
    </location>
</feature>
<name>A0AAV9NAI4_9EURO</name>
<feature type="compositionally biased region" description="Polar residues" evidence="1">
    <location>
        <begin position="339"/>
        <end position="353"/>
    </location>
</feature>
<gene>
    <name evidence="2" type="ORF">LTR84_003905</name>
</gene>
<dbReference type="Proteomes" id="UP001358417">
    <property type="component" value="Unassembled WGS sequence"/>
</dbReference>
<dbReference type="GO" id="GO:0007131">
    <property type="term" value="P:reciprocal meiotic recombination"/>
    <property type="evidence" value="ECO:0007669"/>
    <property type="project" value="InterPro"/>
</dbReference>
<comment type="caution">
    <text evidence="2">The sequence shown here is derived from an EMBL/GenBank/DDBJ whole genome shotgun (WGS) entry which is preliminary data.</text>
</comment>
<feature type="compositionally biased region" description="Basic and acidic residues" evidence="1">
    <location>
        <begin position="472"/>
        <end position="482"/>
    </location>
</feature>
<dbReference type="EMBL" id="JAVRRD010000017">
    <property type="protein sequence ID" value="KAK5050623.1"/>
    <property type="molecule type" value="Genomic_DNA"/>
</dbReference>
<keyword evidence="3" id="KW-1185">Reference proteome</keyword>
<evidence type="ECO:0000313" key="2">
    <source>
        <dbReference type="EMBL" id="KAK5050623.1"/>
    </source>
</evidence>
<feature type="compositionally biased region" description="Basic residues" evidence="1">
    <location>
        <begin position="391"/>
        <end position="410"/>
    </location>
</feature>
<feature type="compositionally biased region" description="Polar residues" evidence="1">
    <location>
        <begin position="360"/>
        <end position="373"/>
    </location>
</feature>
<proteinExistence type="predicted"/>
<dbReference type="InterPro" id="IPR004354">
    <property type="entry name" value="Meiotic_Rec114"/>
</dbReference>
<organism evidence="2 3">
    <name type="scientific">Exophiala bonariae</name>
    <dbReference type="NCBI Taxonomy" id="1690606"/>
    <lineage>
        <taxon>Eukaryota</taxon>
        <taxon>Fungi</taxon>
        <taxon>Dikarya</taxon>
        <taxon>Ascomycota</taxon>
        <taxon>Pezizomycotina</taxon>
        <taxon>Eurotiomycetes</taxon>
        <taxon>Chaetothyriomycetidae</taxon>
        <taxon>Chaetothyriales</taxon>
        <taxon>Herpotrichiellaceae</taxon>
        <taxon>Exophiala</taxon>
    </lineage>
</organism>
<sequence>MPSQPLSTFSPPFPSPSCLPLNKFSYATVSSEHIAPIPWIHLSSKSGLFAIFEASPTQLENGQLENRQKLKVLRDPEVMEDIDLHLLSLEAHRSMDITSKSPNEAQVTIMVKLPNIAIKYPMTNGQIRRFQMRFASNEYFYDAMKLLSRANVPAVEAGSLPQNKPRQPVQIQAPTNILPEDSASQIGGFHPLPQSYGMSADLGSDVNRATHSMLISGGSAIATARNMPPPILRPSIHPLGQPPTMKDSTNFTVGNHSTLSMTTGTTLVPGIHTFQALPPDATAQHRIIATRPEVKIIVPSPSQPNEHDTHRHERDDLKGPTSGLLLPPRRELPFIKAKSATNTKSSHIPTLATSRADEPCTTSTIENDQSSHTARGRPKRAAIKTPAKPPAAKKPRATTTRKKPAPKKASKKETPVPSVEDLLNRSEPSRWTRSRSLLATQKQLPEQRTQQQGDVQVEDITRGDQVSQILPPRDRDEQRAQPEIEETPVDTRDTYPCTPADQIIQTHTPRLPTAPSGSSSPEKQIHLQEEQGQNTPFGLLATISYGSSRQKSPSVPHGATNVENQLVPGSDSTSTNANLAAWAALPPEIRNPVLRDFVCESIMQPGFIDLCKELENMWETTLLEPRLRK</sequence>